<sequence length="75" mass="8791">MALRCGAVDSLFFFSSFLFFFCIHSVNRARTEVVPLLDEDEDALGIKFTSPFDLHRYFPTHSFILSFFQPEEVYQ</sequence>
<proteinExistence type="predicted"/>
<dbReference type="AlphaFoldDB" id="A0A317W2U6"/>
<organism evidence="2 3">
    <name type="scientific">Aspergillus heteromorphus CBS 117.55</name>
    <dbReference type="NCBI Taxonomy" id="1448321"/>
    <lineage>
        <taxon>Eukaryota</taxon>
        <taxon>Fungi</taxon>
        <taxon>Dikarya</taxon>
        <taxon>Ascomycota</taxon>
        <taxon>Pezizomycotina</taxon>
        <taxon>Eurotiomycetes</taxon>
        <taxon>Eurotiomycetidae</taxon>
        <taxon>Eurotiales</taxon>
        <taxon>Aspergillaceae</taxon>
        <taxon>Aspergillus</taxon>
        <taxon>Aspergillus subgen. Circumdati</taxon>
    </lineage>
</organism>
<protein>
    <submittedName>
        <fullName evidence="2">Uncharacterized protein</fullName>
    </submittedName>
</protein>
<keyword evidence="1" id="KW-0732">Signal</keyword>
<keyword evidence="3" id="KW-1185">Reference proteome</keyword>
<dbReference type="Proteomes" id="UP000247233">
    <property type="component" value="Unassembled WGS sequence"/>
</dbReference>
<accession>A0A317W2U6</accession>
<evidence type="ECO:0000313" key="2">
    <source>
        <dbReference type="EMBL" id="PWY79602.1"/>
    </source>
</evidence>
<name>A0A317W2U6_9EURO</name>
<comment type="caution">
    <text evidence="2">The sequence shown here is derived from an EMBL/GenBank/DDBJ whole genome shotgun (WGS) entry which is preliminary data.</text>
</comment>
<dbReference type="VEuPathDB" id="FungiDB:BO70DRAFT_362770"/>
<evidence type="ECO:0000313" key="3">
    <source>
        <dbReference type="Proteomes" id="UP000247233"/>
    </source>
</evidence>
<dbReference type="GeneID" id="37065635"/>
<feature type="signal peptide" evidence="1">
    <location>
        <begin position="1"/>
        <end position="28"/>
    </location>
</feature>
<dbReference type="EMBL" id="MSFL01000015">
    <property type="protein sequence ID" value="PWY79602.1"/>
    <property type="molecule type" value="Genomic_DNA"/>
</dbReference>
<feature type="chain" id="PRO_5016240701" evidence="1">
    <location>
        <begin position="29"/>
        <end position="75"/>
    </location>
</feature>
<gene>
    <name evidence="2" type="ORF">BO70DRAFT_362770</name>
</gene>
<dbReference type="RefSeq" id="XP_025398625.1">
    <property type="nucleotide sequence ID" value="XM_025543398.1"/>
</dbReference>
<reference evidence="2 3" key="1">
    <citation type="submission" date="2016-12" db="EMBL/GenBank/DDBJ databases">
        <title>The genomes of Aspergillus section Nigri reveals drivers in fungal speciation.</title>
        <authorList>
            <consortium name="DOE Joint Genome Institute"/>
            <person name="Vesth T.C."/>
            <person name="Nybo J."/>
            <person name="Theobald S."/>
            <person name="Brandl J."/>
            <person name="Frisvad J.C."/>
            <person name="Nielsen K.F."/>
            <person name="Lyhne E.K."/>
            <person name="Kogle M.E."/>
            <person name="Kuo A."/>
            <person name="Riley R."/>
            <person name="Clum A."/>
            <person name="Nolan M."/>
            <person name="Lipzen A."/>
            <person name="Salamov A."/>
            <person name="Henrissat B."/>
            <person name="Wiebenga A."/>
            <person name="De Vries R.P."/>
            <person name="Grigoriev I.V."/>
            <person name="Mortensen U.H."/>
            <person name="Andersen M.R."/>
            <person name="Baker S.E."/>
        </authorList>
    </citation>
    <scope>NUCLEOTIDE SEQUENCE [LARGE SCALE GENOMIC DNA]</scope>
    <source>
        <strain evidence="2 3">CBS 117.55</strain>
    </source>
</reference>
<evidence type="ECO:0000256" key="1">
    <source>
        <dbReference type="SAM" id="SignalP"/>
    </source>
</evidence>